<accession>A0AA37HI26</accession>
<dbReference type="GO" id="GO:0016878">
    <property type="term" value="F:acid-thiol ligase activity"/>
    <property type="evidence" value="ECO:0007669"/>
    <property type="project" value="UniProtKB-ARBA"/>
</dbReference>
<comment type="caution">
    <text evidence="2">The sequence shown here is derived from an EMBL/GenBank/DDBJ whole genome shotgun (WGS) entry which is preliminary data.</text>
</comment>
<gene>
    <name evidence="2" type="primary">menE_3</name>
    <name evidence="2" type="ORF">MPEAHAMD_6720</name>
</gene>
<proteinExistence type="predicted"/>
<evidence type="ECO:0000313" key="2">
    <source>
        <dbReference type="EMBL" id="GJD66522.1"/>
    </source>
</evidence>
<dbReference type="PROSITE" id="PS00455">
    <property type="entry name" value="AMP_BINDING"/>
    <property type="match status" value="1"/>
</dbReference>
<name>A0AA37HI26_9HYPH</name>
<dbReference type="InterPro" id="IPR050237">
    <property type="entry name" value="ATP-dep_AMP-bd_enzyme"/>
</dbReference>
<dbReference type="InterPro" id="IPR042099">
    <property type="entry name" value="ANL_N_sf"/>
</dbReference>
<dbReference type="InterPro" id="IPR020845">
    <property type="entry name" value="AMP-binding_CS"/>
</dbReference>
<evidence type="ECO:0000259" key="1">
    <source>
        <dbReference type="Pfam" id="PF00501"/>
    </source>
</evidence>
<dbReference type="Gene3D" id="3.40.50.12780">
    <property type="entry name" value="N-terminal domain of ligase-like"/>
    <property type="match status" value="1"/>
</dbReference>
<dbReference type="AlphaFoldDB" id="A0AA37HI26"/>
<dbReference type="EMBL" id="BPQJ01000068">
    <property type="protein sequence ID" value="GJD66522.1"/>
    <property type="molecule type" value="Genomic_DNA"/>
</dbReference>
<dbReference type="Gene3D" id="3.30.300.30">
    <property type="match status" value="1"/>
</dbReference>
<reference evidence="2" key="1">
    <citation type="journal article" date="2016" name="Front. Microbiol.">
        <title>Genome Sequence of the Piezophilic, Mesophilic Sulfate-Reducing Bacterium Desulfovibrio indicus J2T.</title>
        <authorList>
            <person name="Cao J."/>
            <person name="Maignien L."/>
            <person name="Shao Z."/>
            <person name="Alain K."/>
            <person name="Jebbar M."/>
        </authorList>
    </citation>
    <scope>NUCLEOTIDE SEQUENCE</scope>
    <source>
        <strain evidence="2">JCM 32048</strain>
    </source>
</reference>
<keyword evidence="3" id="KW-1185">Reference proteome</keyword>
<protein>
    <submittedName>
        <fullName evidence="2">2-succinylbenzoate--CoA ligase</fullName>
    </submittedName>
</protein>
<dbReference type="PANTHER" id="PTHR43767">
    <property type="entry name" value="LONG-CHAIN-FATTY-ACID--COA LIGASE"/>
    <property type="match status" value="1"/>
</dbReference>
<dbReference type="SUPFAM" id="SSF56801">
    <property type="entry name" value="Acetyl-CoA synthetase-like"/>
    <property type="match status" value="1"/>
</dbReference>
<sequence>MNWGTELATTYQRYGDRIGIVDAQGPHRIAEVLDVAAGIARRLAARGLGPGAFVATIFHNSALAASASYAVSLAGAAEVPVNPLLSPHEIAHALACAGAGLILMDGADELPADLGVPCEDVRGIEAYPFVPEGWPDVDPDAPSRIVFTSGTTGPAKGAIHTHRGRWTGTLMLRASLPFAPDGGSRVLLMTPFSHGSSLLTFAYLAQGASVHLMRGVEPALVLPLLASGEITEAFAPPTVLAKLLDAWPRPEHRDLVPRLRTVLTGTAPLTPLVYRGAVERFGDIVRVTYGKSEIFNPITVLDPPETAAAYAELPAEGLCVGWPTTGVQIEIRDEAGLRLPRGETGAIHLMSPHLSTGYMMRDGRRLRAGGEFHDTGDIGFVDARGRLFLVARQSDMMKSGGYKVSPDEVERALAPFLPETELVVLGTPSDYWGEIVTLVAQRPPEDWRARLGPALDAMTPYKRPRLFAAVEELPRNAIGKIARTQLRRCLLETHDLVETPKPALVTKPALVAKPGDDAT</sequence>
<dbReference type="InterPro" id="IPR045851">
    <property type="entry name" value="AMP-bd_C_sf"/>
</dbReference>
<evidence type="ECO:0000313" key="3">
    <source>
        <dbReference type="Proteomes" id="UP001055286"/>
    </source>
</evidence>
<feature type="domain" description="AMP-dependent synthetase/ligase" evidence="1">
    <location>
        <begin position="11"/>
        <end position="358"/>
    </location>
</feature>
<keyword evidence="2" id="KW-0436">Ligase</keyword>
<dbReference type="InterPro" id="IPR000873">
    <property type="entry name" value="AMP-dep_synth/lig_dom"/>
</dbReference>
<dbReference type="Proteomes" id="UP001055286">
    <property type="component" value="Unassembled WGS sequence"/>
</dbReference>
<dbReference type="PANTHER" id="PTHR43767:SF1">
    <property type="entry name" value="NONRIBOSOMAL PEPTIDE SYNTHASE PES1 (EUROFUNG)-RELATED"/>
    <property type="match status" value="1"/>
</dbReference>
<reference evidence="2" key="2">
    <citation type="submission" date="2021-08" db="EMBL/GenBank/DDBJ databases">
        <authorList>
            <person name="Tani A."/>
            <person name="Ola A."/>
            <person name="Ogura Y."/>
            <person name="Katsura K."/>
            <person name="Hayashi T."/>
        </authorList>
    </citation>
    <scope>NUCLEOTIDE SEQUENCE</scope>
    <source>
        <strain evidence="2">JCM 32048</strain>
    </source>
</reference>
<organism evidence="2 3">
    <name type="scientific">Methylobacterium frigidaeris</name>
    <dbReference type="NCBI Taxonomy" id="2038277"/>
    <lineage>
        <taxon>Bacteria</taxon>
        <taxon>Pseudomonadati</taxon>
        <taxon>Pseudomonadota</taxon>
        <taxon>Alphaproteobacteria</taxon>
        <taxon>Hyphomicrobiales</taxon>
        <taxon>Methylobacteriaceae</taxon>
        <taxon>Methylobacterium</taxon>
    </lineage>
</organism>
<dbReference type="Pfam" id="PF00501">
    <property type="entry name" value="AMP-binding"/>
    <property type="match status" value="1"/>
</dbReference>
<dbReference type="RefSeq" id="WP_238193537.1">
    <property type="nucleotide sequence ID" value="NZ_BPQJ01000068.1"/>
</dbReference>